<keyword evidence="2" id="KW-1185">Reference proteome</keyword>
<dbReference type="AlphaFoldDB" id="A0A1Z5HQJ7"/>
<dbReference type="EMBL" id="BDGJ01000033">
    <property type="protein sequence ID" value="GAW91799.1"/>
    <property type="molecule type" value="Genomic_DNA"/>
</dbReference>
<protein>
    <recommendedName>
        <fullName evidence="3">YkuS family protein</fullName>
    </recommendedName>
</protein>
<comment type="caution">
    <text evidence="1">The sequence shown here is derived from an EMBL/GenBank/DDBJ whole genome shotgun (WGS) entry which is preliminary data.</text>
</comment>
<evidence type="ECO:0000313" key="1">
    <source>
        <dbReference type="EMBL" id="GAW91799.1"/>
    </source>
</evidence>
<name>A0A1Z5HQJ7_9FIRM</name>
<dbReference type="Pfam" id="PF03698">
    <property type="entry name" value="UPF0180"/>
    <property type="match status" value="1"/>
</dbReference>
<dbReference type="InterPro" id="IPR005370">
    <property type="entry name" value="UPF0180"/>
</dbReference>
<proteinExistence type="predicted"/>
<evidence type="ECO:0000313" key="2">
    <source>
        <dbReference type="Proteomes" id="UP000197032"/>
    </source>
</evidence>
<dbReference type="RefSeq" id="WP_088553281.1">
    <property type="nucleotide sequence ID" value="NZ_BDGJ01000033.1"/>
</dbReference>
<reference evidence="2" key="1">
    <citation type="journal article" date="2017" name="Appl. Environ. Microbiol.">
        <title>Genomic analysis of Calderihabitans maritimus KKC1, a thermophilic hydrogenogenic carboxydotrophic bacterium isolated from marine sediment.</title>
        <authorList>
            <person name="Omae K."/>
            <person name="Yoneda Y."/>
            <person name="Fukuyama Y."/>
            <person name="Yoshida T."/>
            <person name="Sako Y."/>
        </authorList>
    </citation>
    <scope>NUCLEOTIDE SEQUENCE [LARGE SCALE GENOMIC DNA]</scope>
    <source>
        <strain evidence="2">KKC1</strain>
    </source>
</reference>
<dbReference type="Proteomes" id="UP000197032">
    <property type="component" value="Unassembled WGS sequence"/>
</dbReference>
<accession>A0A1Z5HQJ7</accession>
<evidence type="ECO:0008006" key="3">
    <source>
        <dbReference type="Google" id="ProtNLM"/>
    </source>
</evidence>
<dbReference type="OrthoDB" id="1708042at2"/>
<organism evidence="1 2">
    <name type="scientific">Calderihabitans maritimus</name>
    <dbReference type="NCBI Taxonomy" id="1246530"/>
    <lineage>
        <taxon>Bacteria</taxon>
        <taxon>Bacillati</taxon>
        <taxon>Bacillota</taxon>
        <taxon>Clostridia</taxon>
        <taxon>Neomoorellales</taxon>
        <taxon>Calderihabitantaceae</taxon>
        <taxon>Calderihabitans</taxon>
    </lineage>
</organism>
<gene>
    <name evidence="1" type="ORF">KKC1_09590</name>
</gene>
<sequence length="91" mass="10256">MRRRVAVERTLSGVGEILQRRGYEVVSLDPLSEPGAELRNCQAIVVSGRDENVLGMQDIQTTSSVIDARGLDLEEIVERVEQSFQLQERRT</sequence>